<keyword evidence="2" id="KW-1133">Transmembrane helix</keyword>
<accession>A0ABN5Z482</accession>
<feature type="region of interest" description="Disordered" evidence="1">
    <location>
        <begin position="450"/>
        <end position="475"/>
    </location>
</feature>
<feature type="transmembrane region" description="Helical" evidence="2">
    <location>
        <begin position="278"/>
        <end position="297"/>
    </location>
</feature>
<gene>
    <name evidence="3" type="ORF">MAUB_57570</name>
</gene>
<feature type="compositionally biased region" description="Acidic residues" evidence="1">
    <location>
        <begin position="219"/>
        <end position="231"/>
    </location>
</feature>
<dbReference type="EMBL" id="AP022577">
    <property type="protein sequence ID" value="BBX87884.1"/>
    <property type="molecule type" value="Genomic_DNA"/>
</dbReference>
<dbReference type="Proteomes" id="UP000465609">
    <property type="component" value="Chromosome"/>
</dbReference>
<feature type="region of interest" description="Disordered" evidence="1">
    <location>
        <begin position="299"/>
        <end position="329"/>
    </location>
</feature>
<evidence type="ECO:0000256" key="1">
    <source>
        <dbReference type="SAM" id="MobiDB-lite"/>
    </source>
</evidence>
<name>A0ABN5Z482_9MYCO</name>
<feature type="compositionally biased region" description="Low complexity" evidence="1">
    <location>
        <begin position="109"/>
        <end position="127"/>
    </location>
</feature>
<organism evidence="3 4">
    <name type="scientific">Mycolicibacterium aubagnense</name>
    <dbReference type="NCBI Taxonomy" id="319707"/>
    <lineage>
        <taxon>Bacteria</taxon>
        <taxon>Bacillati</taxon>
        <taxon>Actinomycetota</taxon>
        <taxon>Actinomycetes</taxon>
        <taxon>Mycobacteriales</taxon>
        <taxon>Mycobacteriaceae</taxon>
        <taxon>Mycolicibacterium</taxon>
    </lineage>
</organism>
<dbReference type="RefSeq" id="WP_138230322.1">
    <property type="nucleotide sequence ID" value="NZ_AP022577.1"/>
</dbReference>
<feature type="region of interest" description="Disordered" evidence="1">
    <location>
        <begin position="29"/>
        <end position="261"/>
    </location>
</feature>
<feature type="compositionally biased region" description="Acidic residues" evidence="1">
    <location>
        <begin position="157"/>
        <end position="169"/>
    </location>
</feature>
<keyword evidence="4" id="KW-1185">Reference proteome</keyword>
<keyword evidence="2" id="KW-0812">Transmembrane</keyword>
<sequence>MSVFRALMDAQRRPEDEARRLTQAIGSALGDADGQLRPDAHQAAEAAVASVNQQIADEKAPPRPKPVWRSDDFEDALPDELTVEDAERSAEPSIQTDPRFVLSDEPLLAEPARSATTEAAAAGIAPPWDTGVAAEDIAARDLELEEADPTGPIELPETSDVESADEQLDTEVHHPDSADEAAPAPAVWNPHQPPSPTDLYAPLSSPWGDAAEIVTPPADTDDDGDSDDLDESSGPRPATRATDPPEDIDAPEADKGPSVPQRVRDWIESTWQDRRKTLRLAAAAVVLILVVSVIAVFSTSGSRGNPPDPAGTLTAPPPQADNPDPTVKTESLIPSEVSASCGNDSDPVAPFTHDKTRAWVCDRINDHDLNVLNMGFDKPVVITKICVVMGFNYVAPDGRDEWSRHRLGTAVTWRMGGGRFPQTINPTRTGVCKEFDSVRTQQMSMTITASTRPPVGKDQSAGIGGAGSADDPAKIDQTTAVSTIEITGYPVTPAG</sequence>
<protein>
    <submittedName>
        <fullName evidence="3">Uncharacterized protein</fullName>
    </submittedName>
</protein>
<keyword evidence="2" id="KW-0472">Membrane</keyword>
<evidence type="ECO:0000256" key="2">
    <source>
        <dbReference type="SAM" id="Phobius"/>
    </source>
</evidence>
<feature type="compositionally biased region" description="Acidic residues" evidence="1">
    <location>
        <begin position="72"/>
        <end position="84"/>
    </location>
</feature>
<evidence type="ECO:0000313" key="4">
    <source>
        <dbReference type="Proteomes" id="UP000465609"/>
    </source>
</evidence>
<proteinExistence type="predicted"/>
<reference evidence="3 4" key="1">
    <citation type="journal article" date="2019" name="Emerg. Microbes Infect.">
        <title>Comprehensive subspecies identification of 175 nontuberculous mycobacteria species based on 7547 genomic profiles.</title>
        <authorList>
            <person name="Matsumoto Y."/>
            <person name="Kinjo T."/>
            <person name="Motooka D."/>
            <person name="Nabeya D."/>
            <person name="Jung N."/>
            <person name="Uechi K."/>
            <person name="Horii T."/>
            <person name="Iida T."/>
            <person name="Fujita J."/>
            <person name="Nakamura S."/>
        </authorList>
    </citation>
    <scope>NUCLEOTIDE SEQUENCE [LARGE SCALE GENOMIC DNA]</scope>
    <source>
        <strain evidence="3 4">JCM 15296</strain>
    </source>
</reference>
<evidence type="ECO:0000313" key="3">
    <source>
        <dbReference type="EMBL" id="BBX87884.1"/>
    </source>
</evidence>